<dbReference type="AlphaFoldDB" id="A0A931AA34"/>
<evidence type="ECO:0000256" key="1">
    <source>
        <dbReference type="SAM" id="Phobius"/>
    </source>
</evidence>
<feature type="transmembrane region" description="Helical" evidence="1">
    <location>
        <begin position="96"/>
        <end position="114"/>
    </location>
</feature>
<protein>
    <recommendedName>
        <fullName evidence="4">DUF4386 family protein</fullName>
    </recommendedName>
</protein>
<feature type="transmembrane region" description="Helical" evidence="1">
    <location>
        <begin position="197"/>
        <end position="214"/>
    </location>
</feature>
<name>A0A931AA34_9ACTN</name>
<evidence type="ECO:0000313" key="3">
    <source>
        <dbReference type="Proteomes" id="UP000605361"/>
    </source>
</evidence>
<sequence>MTPLHRADQQRIAGAFLVLSFVTFTVGATLPLVGAKGNSKIFTLPVREHLQAVAGNPGSWRWANLFMSTAVVLLVLGMTILVTMLERVDERMLSRIALTTLLLAALLWLVYSAFRSTVTMSAARETVSTGAVPPYYDPWSQWASGLFQIYTVLGCVGLAAMGGSLLMIKLVPTWAGWTTIAISVATLLHLLSTGNTLPTFHYLPCLLIGVLLLIRRPLPLGPLPAQ</sequence>
<feature type="transmembrane region" description="Helical" evidence="1">
    <location>
        <begin position="65"/>
        <end position="84"/>
    </location>
</feature>
<keyword evidence="1" id="KW-0472">Membrane</keyword>
<keyword evidence="1" id="KW-0812">Transmembrane</keyword>
<feature type="transmembrane region" description="Helical" evidence="1">
    <location>
        <begin position="147"/>
        <end position="167"/>
    </location>
</feature>
<organism evidence="2 3">
    <name type="scientific">Nonomuraea cypriaca</name>
    <dbReference type="NCBI Taxonomy" id="1187855"/>
    <lineage>
        <taxon>Bacteria</taxon>
        <taxon>Bacillati</taxon>
        <taxon>Actinomycetota</taxon>
        <taxon>Actinomycetes</taxon>
        <taxon>Streptosporangiales</taxon>
        <taxon>Streptosporangiaceae</taxon>
        <taxon>Nonomuraea</taxon>
    </lineage>
</organism>
<dbReference type="EMBL" id="JADOGI010000082">
    <property type="protein sequence ID" value="MBF8189071.1"/>
    <property type="molecule type" value="Genomic_DNA"/>
</dbReference>
<evidence type="ECO:0000313" key="2">
    <source>
        <dbReference type="EMBL" id="MBF8189071.1"/>
    </source>
</evidence>
<accession>A0A931AA34</accession>
<proteinExistence type="predicted"/>
<feature type="transmembrane region" description="Helical" evidence="1">
    <location>
        <begin position="12"/>
        <end position="33"/>
    </location>
</feature>
<dbReference type="RefSeq" id="WP_195898011.1">
    <property type="nucleotide sequence ID" value="NZ_JADOGI010000082.1"/>
</dbReference>
<feature type="transmembrane region" description="Helical" evidence="1">
    <location>
        <begin position="174"/>
        <end position="191"/>
    </location>
</feature>
<keyword evidence="1" id="KW-1133">Transmembrane helix</keyword>
<reference evidence="2" key="1">
    <citation type="submission" date="2020-11" db="EMBL/GenBank/DDBJ databases">
        <title>Whole-genome analyses of Nonomuraea sp. K274.</title>
        <authorList>
            <person name="Veyisoglu A."/>
        </authorList>
    </citation>
    <scope>NUCLEOTIDE SEQUENCE</scope>
    <source>
        <strain evidence="2">K274</strain>
    </source>
</reference>
<gene>
    <name evidence="2" type="ORF">ITP53_25715</name>
</gene>
<dbReference type="Proteomes" id="UP000605361">
    <property type="component" value="Unassembled WGS sequence"/>
</dbReference>
<evidence type="ECO:0008006" key="4">
    <source>
        <dbReference type="Google" id="ProtNLM"/>
    </source>
</evidence>
<comment type="caution">
    <text evidence="2">The sequence shown here is derived from an EMBL/GenBank/DDBJ whole genome shotgun (WGS) entry which is preliminary data.</text>
</comment>
<keyword evidence="3" id="KW-1185">Reference proteome</keyword>